<dbReference type="GO" id="GO:0002939">
    <property type="term" value="P:tRNA N1-guanine methylation"/>
    <property type="evidence" value="ECO:0007669"/>
    <property type="project" value="TreeGrafter"/>
</dbReference>
<name>D9Q290_ACIS3</name>
<dbReference type="eggNOG" id="arCOG00033">
    <property type="taxonomic scope" value="Archaea"/>
</dbReference>
<dbReference type="SUPFAM" id="SSF53335">
    <property type="entry name" value="S-adenosyl-L-methionine-dependent methyltransferases"/>
    <property type="match status" value="1"/>
</dbReference>
<evidence type="ECO:0000256" key="1">
    <source>
        <dbReference type="ARBA" id="ARBA00022490"/>
    </source>
</evidence>
<evidence type="ECO:0000256" key="2">
    <source>
        <dbReference type="ARBA" id="ARBA00022603"/>
    </source>
</evidence>
<keyword evidence="4" id="KW-0949">S-adenosyl-L-methionine</keyword>
<proteinExistence type="predicted"/>
<protein>
    <submittedName>
        <fullName evidence="7">Methyltransferase</fullName>
    </submittedName>
</protein>
<evidence type="ECO:0000313" key="7">
    <source>
        <dbReference type="EMBL" id="ADL19428.1"/>
    </source>
</evidence>
<dbReference type="HOGENOM" id="CLU_022610_0_0_2"/>
<evidence type="ECO:0000256" key="5">
    <source>
        <dbReference type="ARBA" id="ARBA00022694"/>
    </source>
</evidence>
<dbReference type="Pfam" id="PF02475">
    <property type="entry name" value="TRM5-TYW2_MTfase"/>
    <property type="match status" value="1"/>
</dbReference>
<keyword evidence="2 7" id="KW-0489">Methyltransferase</keyword>
<reference evidence="7 8" key="1">
    <citation type="journal article" date="2010" name="Appl. Environ. Microbiol.">
        <title>The genome sequence of the crenarchaeon Acidilobus saccharovorans supports a new order, Acidilobales, and suggests an important ecological role in terrestrial acidic hot springs.</title>
        <authorList>
            <person name="Mardanov A.V."/>
            <person name="Svetlitchnyi V.A."/>
            <person name="Beletsky A.V."/>
            <person name="Prokofeva M.I."/>
            <person name="Bonch-Osmolovskaya E.A."/>
            <person name="Ravin N.V."/>
            <person name="Skryabin K.G."/>
        </authorList>
    </citation>
    <scope>NUCLEOTIDE SEQUENCE [LARGE SCALE GENOMIC DNA]</scope>
    <source>
        <strain evidence="8">DSM 16705 / JCM 18335 / VKM B-2471 / 345-15</strain>
    </source>
</reference>
<feature type="domain" description="SAM-dependent methyltransferase TRM5/TYW2-type" evidence="6">
    <location>
        <begin position="10"/>
        <end position="271"/>
    </location>
</feature>
<dbReference type="PROSITE" id="PS51684">
    <property type="entry name" value="SAM_MT_TRM5_TYW2"/>
    <property type="match status" value="1"/>
</dbReference>
<dbReference type="GO" id="GO:0008175">
    <property type="term" value="F:tRNA methyltransferase activity"/>
    <property type="evidence" value="ECO:0007669"/>
    <property type="project" value="TreeGrafter"/>
</dbReference>
<keyword evidence="8" id="KW-1185">Reference proteome</keyword>
<dbReference type="InParanoid" id="D9Q290"/>
<dbReference type="AlphaFoldDB" id="D9Q290"/>
<evidence type="ECO:0000256" key="4">
    <source>
        <dbReference type="ARBA" id="ARBA00022691"/>
    </source>
</evidence>
<dbReference type="EMBL" id="CP001742">
    <property type="protein sequence ID" value="ADL19428.1"/>
    <property type="molecule type" value="Genomic_DNA"/>
</dbReference>
<organism evidence="7 8">
    <name type="scientific">Acidilobus saccharovorans (strain DSM 16705 / JCM 18335 / VKM B-2471 / 345-15)</name>
    <dbReference type="NCBI Taxonomy" id="666510"/>
    <lineage>
        <taxon>Archaea</taxon>
        <taxon>Thermoproteota</taxon>
        <taxon>Thermoprotei</taxon>
        <taxon>Acidilobales</taxon>
        <taxon>Acidilobaceae</taxon>
        <taxon>Acidilobus</taxon>
    </lineage>
</organism>
<evidence type="ECO:0000313" key="8">
    <source>
        <dbReference type="Proteomes" id="UP000000346"/>
    </source>
</evidence>
<keyword evidence="5" id="KW-0819">tRNA processing</keyword>
<dbReference type="OrthoDB" id="8079at2157"/>
<evidence type="ECO:0000259" key="6">
    <source>
        <dbReference type="PROSITE" id="PS51684"/>
    </source>
</evidence>
<dbReference type="GO" id="GO:0005737">
    <property type="term" value="C:cytoplasm"/>
    <property type="evidence" value="ECO:0007669"/>
    <property type="project" value="TreeGrafter"/>
</dbReference>
<dbReference type="KEGG" id="asc:ASAC_1023"/>
<evidence type="ECO:0000256" key="3">
    <source>
        <dbReference type="ARBA" id="ARBA00022679"/>
    </source>
</evidence>
<dbReference type="InterPro" id="IPR029063">
    <property type="entry name" value="SAM-dependent_MTases_sf"/>
</dbReference>
<gene>
    <name evidence="7" type="ordered locus">ASAC_1023</name>
</gene>
<dbReference type="Proteomes" id="UP000000346">
    <property type="component" value="Chromosome"/>
</dbReference>
<accession>D9Q290</accession>
<dbReference type="PANTHER" id="PTHR23245:SF36">
    <property type="entry name" value="TRNA (GUANINE(37)-N1)-METHYLTRANSFERASE"/>
    <property type="match status" value="1"/>
</dbReference>
<sequence length="272" mass="30884">MPDENVRFKVEVIGDIAIIKPPHGAKPDLELARRYGEELLKSPSIKSAWLAEGPVEGPYKVRSNLVYLAGERRTETIYREHGCSFKVDIAKDFITPRLSYEHLRVAKLVRSGEIIVNMFAGVGIFSIIIARHSDAKLVHSIDINPDAFEKMVENVRLNKVEGRVLPYLGDAANVVEERLRGVANRVLMPLPDLAIPYFKYAVDAIDHEGYVHVYLHVHASKGEDPEENARKLFAEHIRNAEKISWSFEASRIVRMVGPRFYQVVLDVYVKKL</sequence>
<dbReference type="RefSeq" id="WP_013266940.1">
    <property type="nucleotide sequence ID" value="NC_014374.1"/>
</dbReference>
<dbReference type="CDD" id="cd02440">
    <property type="entry name" value="AdoMet_MTases"/>
    <property type="match status" value="1"/>
</dbReference>
<dbReference type="InterPro" id="IPR030382">
    <property type="entry name" value="MeTrfase_TRM5/TYW2"/>
</dbReference>
<dbReference type="InterPro" id="IPR056743">
    <property type="entry name" value="TRM5-TYW2-like_MTfase"/>
</dbReference>
<dbReference type="PANTHER" id="PTHR23245">
    <property type="entry name" value="TRNA METHYLTRANSFERASE"/>
    <property type="match status" value="1"/>
</dbReference>
<dbReference type="Gene3D" id="3.40.50.150">
    <property type="entry name" value="Vaccinia Virus protein VP39"/>
    <property type="match status" value="1"/>
</dbReference>
<keyword evidence="1" id="KW-0963">Cytoplasm</keyword>
<dbReference type="STRING" id="666510.ASAC_1023"/>
<keyword evidence="3 7" id="KW-0808">Transferase</keyword>
<dbReference type="GeneID" id="9499266"/>